<dbReference type="KEGG" id="pta:HPL003_20765"/>
<gene>
    <name evidence="1" type="ordered locus">HPL003_20765</name>
</gene>
<proteinExistence type="predicted"/>
<reference key="2">
    <citation type="submission" date="2011-11" db="EMBL/GenBank/DDBJ databases">
        <authorList>
            <person name="Shin S.H."/>
            <person name="Kim S."/>
            <person name="Kim J.Y."/>
        </authorList>
    </citation>
    <scope>NUCLEOTIDE SEQUENCE</scope>
    <source>
        <strain>HPL-003</strain>
    </source>
</reference>
<accession>G7VU71</accession>
<organism evidence="1 2">
    <name type="scientific">Paenibacillus terrae (strain HPL-003)</name>
    <dbReference type="NCBI Taxonomy" id="985665"/>
    <lineage>
        <taxon>Bacteria</taxon>
        <taxon>Bacillati</taxon>
        <taxon>Bacillota</taxon>
        <taxon>Bacilli</taxon>
        <taxon>Bacillales</taxon>
        <taxon>Paenibacillaceae</taxon>
        <taxon>Paenibacillus</taxon>
    </lineage>
</organism>
<sequence length="45" mass="5381">MTWKGRCLTGHRFFVLAWNFFAQHGIVKPKAKRFHLPSSFIKEDF</sequence>
<dbReference type="EMBL" id="CP003107">
    <property type="protein sequence ID" value="AET60887.1"/>
    <property type="molecule type" value="Genomic_DNA"/>
</dbReference>
<reference evidence="1 2" key="3">
    <citation type="journal article" date="2012" name="J. Bacteriol.">
        <title>Genome Sequence of Paenibacillus terrae HPL-003, a Xylanase-Producing Bacterium Isolated from Soil Found in Forest Residue.</title>
        <authorList>
            <person name="Shin S.H."/>
            <person name="Kim S."/>
            <person name="Kim J.Y."/>
            <person name="Song H.Y."/>
            <person name="Cho S.J."/>
            <person name="Kim D.R."/>
            <person name="Lee K.I."/>
            <person name="Lim H.K."/>
            <person name="Park N.J."/>
            <person name="Hwang I.T."/>
            <person name="Yang K.S."/>
        </authorList>
    </citation>
    <scope>NUCLEOTIDE SEQUENCE [LARGE SCALE GENOMIC DNA]</scope>
    <source>
        <strain evidence="1 2">HPL-003</strain>
    </source>
</reference>
<dbReference type="Proteomes" id="UP000005876">
    <property type="component" value="Chromosome"/>
</dbReference>
<name>G7VU71_PAETH</name>
<evidence type="ECO:0000313" key="2">
    <source>
        <dbReference type="Proteomes" id="UP000005876"/>
    </source>
</evidence>
<evidence type="ECO:0000313" key="1">
    <source>
        <dbReference type="EMBL" id="AET60887.1"/>
    </source>
</evidence>
<dbReference type="HOGENOM" id="CLU_3202936_0_0_9"/>
<reference evidence="2" key="1">
    <citation type="submission" date="2011-11" db="EMBL/GenBank/DDBJ databases">
        <title>Complete sequence of Paenibacillus terrae HPL-003.</title>
        <authorList>
            <person name="Shin S.H."/>
            <person name="Kim S."/>
            <person name="Kim J.Y."/>
        </authorList>
    </citation>
    <scope>NUCLEOTIDE SEQUENCE [LARGE SCALE GENOMIC DNA]</scope>
    <source>
        <strain evidence="2">HPL-003</strain>
    </source>
</reference>
<dbReference type="AlphaFoldDB" id="G7VU71"/>
<protein>
    <submittedName>
        <fullName evidence="1">Uncharacterized protein</fullName>
    </submittedName>
</protein>